<protein>
    <submittedName>
        <fullName evidence="1">Uncharacterized protein</fullName>
    </submittedName>
</protein>
<dbReference type="AlphaFoldDB" id="A0A8J8NUN4"/>
<keyword evidence="2" id="KW-1185">Reference proteome</keyword>
<sequence>MYYWGVITEERSFNGVGAQYRSSQSGVSYLGFYYIFHSSSCPTSLYIIQTSMTNSFSYLSSYQSYIFKLGTQFSLCFGNPGSPPSQTFWQSKHLIVLLMHLSKCQAASSKFKSYSPHPFTQANGTPKQLSALKCSIIQLQLDPSAILVHPFRGHPLNLIVLCRSLLYYYSSTNSAFGIPQSKQPQKESVGMQSEHIALLQGHTKQSKGMKAHPMHFSFIQSFCMQFQLSPIFIRSLSQGPIFRGVSLH</sequence>
<proteinExistence type="predicted"/>
<dbReference type="EMBL" id="RRYP01007369">
    <property type="protein sequence ID" value="TNV80544.1"/>
    <property type="molecule type" value="Genomic_DNA"/>
</dbReference>
<organism evidence="1 2">
    <name type="scientific">Halteria grandinella</name>
    <dbReference type="NCBI Taxonomy" id="5974"/>
    <lineage>
        <taxon>Eukaryota</taxon>
        <taxon>Sar</taxon>
        <taxon>Alveolata</taxon>
        <taxon>Ciliophora</taxon>
        <taxon>Intramacronucleata</taxon>
        <taxon>Spirotrichea</taxon>
        <taxon>Stichotrichia</taxon>
        <taxon>Sporadotrichida</taxon>
        <taxon>Halteriidae</taxon>
        <taxon>Halteria</taxon>
    </lineage>
</organism>
<evidence type="ECO:0000313" key="1">
    <source>
        <dbReference type="EMBL" id="TNV80544.1"/>
    </source>
</evidence>
<reference evidence="1" key="1">
    <citation type="submission" date="2019-06" db="EMBL/GenBank/DDBJ databases">
        <authorList>
            <person name="Zheng W."/>
        </authorList>
    </citation>
    <scope>NUCLEOTIDE SEQUENCE</scope>
    <source>
        <strain evidence="1">QDHG01</strain>
    </source>
</reference>
<evidence type="ECO:0000313" key="2">
    <source>
        <dbReference type="Proteomes" id="UP000785679"/>
    </source>
</evidence>
<name>A0A8J8NUN4_HALGN</name>
<accession>A0A8J8NUN4</accession>
<gene>
    <name evidence="1" type="ORF">FGO68_gene2072</name>
</gene>
<comment type="caution">
    <text evidence="1">The sequence shown here is derived from an EMBL/GenBank/DDBJ whole genome shotgun (WGS) entry which is preliminary data.</text>
</comment>
<dbReference type="Proteomes" id="UP000785679">
    <property type="component" value="Unassembled WGS sequence"/>
</dbReference>